<accession>A0A7U2FEC7</accession>
<dbReference type="AlphaFoldDB" id="A0A7U2FEC7"/>
<evidence type="ECO:0000313" key="2">
    <source>
        <dbReference type="Proteomes" id="UP000663193"/>
    </source>
</evidence>
<dbReference type="Proteomes" id="UP000663193">
    <property type="component" value="Chromosome 15"/>
</dbReference>
<evidence type="ECO:0008006" key="3">
    <source>
        <dbReference type="Google" id="ProtNLM"/>
    </source>
</evidence>
<dbReference type="VEuPathDB" id="FungiDB:JI435_160030"/>
<name>A0A7U2FEC7_PHANO</name>
<reference evidence="2" key="1">
    <citation type="journal article" date="2021" name="BMC Genomics">
        <title>Chromosome-level genome assembly and manually-curated proteome of model necrotroph Parastagonospora nodorum Sn15 reveals a genome-wide trove of candidate effector homologs, and redundancy of virulence-related functions within an accessory chromosome.</title>
        <authorList>
            <person name="Bertazzoni S."/>
            <person name="Jones D.A.B."/>
            <person name="Phan H.T."/>
            <person name="Tan K.-C."/>
            <person name="Hane J.K."/>
        </authorList>
    </citation>
    <scope>NUCLEOTIDE SEQUENCE [LARGE SCALE GENOMIC DNA]</scope>
    <source>
        <strain evidence="2">SN15 / ATCC MYA-4574 / FGSC 10173)</strain>
    </source>
</reference>
<dbReference type="OrthoDB" id="5296720at2759"/>
<evidence type="ECO:0000313" key="1">
    <source>
        <dbReference type="EMBL" id="QRD03707.1"/>
    </source>
</evidence>
<organism evidence="1 2">
    <name type="scientific">Phaeosphaeria nodorum (strain SN15 / ATCC MYA-4574 / FGSC 10173)</name>
    <name type="common">Glume blotch fungus</name>
    <name type="synonym">Parastagonospora nodorum</name>
    <dbReference type="NCBI Taxonomy" id="321614"/>
    <lineage>
        <taxon>Eukaryota</taxon>
        <taxon>Fungi</taxon>
        <taxon>Dikarya</taxon>
        <taxon>Ascomycota</taxon>
        <taxon>Pezizomycotina</taxon>
        <taxon>Dothideomycetes</taxon>
        <taxon>Pleosporomycetidae</taxon>
        <taxon>Pleosporales</taxon>
        <taxon>Pleosporineae</taxon>
        <taxon>Phaeosphaeriaceae</taxon>
        <taxon>Parastagonospora</taxon>
    </lineage>
</organism>
<keyword evidence="2" id="KW-1185">Reference proteome</keyword>
<protein>
    <recommendedName>
        <fullName evidence="3">F-box domain-containing protein</fullName>
    </recommendedName>
</protein>
<gene>
    <name evidence="1" type="ORF">JI435_160030</name>
</gene>
<proteinExistence type="predicted"/>
<sequence length="459" mass="52594">MESLPNELLIQIASQFDTEAPSVTKFAHEPSSHLTECDFTPLKSLSLVSWRWRKITLPILFRYSRIFLDKEPQWVPIDARLVDSMQTQLTKLSNHEFQIYHKMRSKFKSSSTFAYDEAFDDLLINLCRIQDGDDFLKAVPHILWLPHLPKAFDGFARFVAQYDLKHHIKSVVVHTDKEYELRHVSTADAPLARAVADVWTTIFSHLEPIRVVVAAPPPTLAGLLDTQMLSADVWAFDMKMHYIELVQPEPLRLEHMKSKCRAWNSALIHYRPWNHLGYNEGSSITAYSTYEYHLKQSPKMLYLLLVRLAKEAQSCCNISSFGFTGVFPFVTNVTAIIRALHKIPKLKHISFQLAPGPENSSLDDPKRMGRAQRSDFWLEWNESYKVIAGYLGVIDFEDGAKFKSRDCGNKQLAEDVSGYIELLQQRGAGWRKDGAEDGVWIRDQSLDRVVTPVTELGIV</sequence>
<dbReference type="EMBL" id="CP069037">
    <property type="protein sequence ID" value="QRD03707.1"/>
    <property type="molecule type" value="Genomic_DNA"/>
</dbReference>